<proteinExistence type="predicted"/>
<evidence type="ECO:0000313" key="2">
    <source>
        <dbReference type="Proteomes" id="UP000502331"/>
    </source>
</evidence>
<evidence type="ECO:0000313" key="1">
    <source>
        <dbReference type="EMBL" id="QIV87502.1"/>
    </source>
</evidence>
<reference evidence="1 2" key="1">
    <citation type="submission" date="2018-09" db="EMBL/GenBank/DDBJ databases">
        <title>Glutamicibacter mishrai S5-52T (LMG 29155T = KCTC 39846T).</title>
        <authorList>
            <person name="Das S.K."/>
        </authorList>
    </citation>
    <scope>NUCLEOTIDE SEQUENCE [LARGE SCALE GENOMIC DNA]</scope>
    <source>
        <strain evidence="1 2">S5-52</strain>
    </source>
</reference>
<dbReference type="AlphaFoldDB" id="A0A6H0SIK1"/>
<dbReference type="EMBL" id="CP032549">
    <property type="protein sequence ID" value="QIV87502.1"/>
    <property type="molecule type" value="Genomic_DNA"/>
</dbReference>
<name>A0A6H0SIK1_9MICC</name>
<organism evidence="1 2">
    <name type="scientific">Glutamicibacter mishrai</name>
    <dbReference type="NCBI Taxonomy" id="1775880"/>
    <lineage>
        <taxon>Bacteria</taxon>
        <taxon>Bacillati</taxon>
        <taxon>Actinomycetota</taxon>
        <taxon>Actinomycetes</taxon>
        <taxon>Micrococcales</taxon>
        <taxon>Micrococcaceae</taxon>
        <taxon>Glutamicibacter</taxon>
    </lineage>
</organism>
<keyword evidence="2" id="KW-1185">Reference proteome</keyword>
<dbReference type="Proteomes" id="UP000502331">
    <property type="component" value="Chromosome"/>
</dbReference>
<protein>
    <submittedName>
        <fullName evidence="1">Uncharacterized protein</fullName>
    </submittedName>
</protein>
<sequence length="122" mass="13654">MVPGEVPRDEFLLSRLRQQCLPLPDVETSTVSMQSALGYKVQKYLSGSELRNLTLDYLLSHYAVEVDRDEFNSAISSVTSAVLTLRDAPATEQTVDEVLLAIHAYFWLENITAEALLEGFEC</sequence>
<accession>A0A6H0SIK1</accession>
<gene>
    <name evidence="1" type="ORF">D3791_10450</name>
</gene>